<sequence>MRTAVALLNAALIMGIVLLNSGVAETQEESLKIVQCKYNGTDYPEKETNLRDPCVKVVCTNGTGYEVSSLRRPQFKLNSFRKPPGFCPVGKYR</sequence>
<accession>F0J9Z6</accession>
<dbReference type="EMBL" id="BK007697">
    <property type="protein sequence ID" value="DAA34663.1"/>
    <property type="molecule type" value="mRNA"/>
</dbReference>
<name>F0J9Z6_AMBVA</name>
<protein>
    <submittedName>
        <fullName evidence="2">Hypothetical secreted protein 1871</fullName>
    </submittedName>
</protein>
<evidence type="ECO:0000256" key="1">
    <source>
        <dbReference type="SAM" id="SignalP"/>
    </source>
</evidence>
<feature type="chain" id="PRO_5003254800" evidence="1">
    <location>
        <begin position="27"/>
        <end position="93"/>
    </location>
</feature>
<feature type="signal peptide" evidence="1">
    <location>
        <begin position="1"/>
        <end position="26"/>
    </location>
</feature>
<proteinExistence type="evidence at transcript level"/>
<organism evidence="2">
    <name type="scientific">Amblyomma variegatum</name>
    <name type="common">Tropical bont tick</name>
    <dbReference type="NCBI Taxonomy" id="34610"/>
    <lineage>
        <taxon>Eukaryota</taxon>
        <taxon>Metazoa</taxon>
        <taxon>Ecdysozoa</taxon>
        <taxon>Arthropoda</taxon>
        <taxon>Chelicerata</taxon>
        <taxon>Arachnida</taxon>
        <taxon>Acari</taxon>
        <taxon>Parasitiformes</taxon>
        <taxon>Ixodida</taxon>
        <taxon>Ixodoidea</taxon>
        <taxon>Ixodidae</taxon>
        <taxon>Amblyomminae</taxon>
        <taxon>Amblyomma</taxon>
    </lineage>
</organism>
<reference evidence="2" key="1">
    <citation type="journal article" date="2011" name="BMC Genomics">
        <title>A further insight into the sialome of the tropical bont tick, Amblyomma variegatum.</title>
        <authorList>
            <person name="Ribeiro J.M."/>
            <person name="Anderson J.M."/>
            <person name="Manoukis N.C."/>
            <person name="Meng Z."/>
            <person name="Francishetti I.M."/>
        </authorList>
    </citation>
    <scope>NUCLEOTIDE SEQUENCE</scope>
    <source>
        <strain evidence="2">Amb_var-1871</strain>
        <tissue evidence="2">Salivary gland</tissue>
    </source>
</reference>
<evidence type="ECO:0000313" key="2">
    <source>
        <dbReference type="EMBL" id="DAA34663.1"/>
    </source>
</evidence>
<dbReference type="AlphaFoldDB" id="F0J9Z6"/>
<keyword evidence="1" id="KW-0732">Signal</keyword>